<organism evidence="9 10">
    <name type="scientific">Micavibrio aeruginosavorus</name>
    <dbReference type="NCBI Taxonomy" id="349221"/>
    <lineage>
        <taxon>Bacteria</taxon>
        <taxon>Pseudomonadati</taxon>
        <taxon>Bdellovibrionota</taxon>
        <taxon>Bdellovibrionia</taxon>
        <taxon>Bdellovibrionales</taxon>
        <taxon>Pseudobdellovibrionaceae</taxon>
        <taxon>Micavibrio</taxon>
    </lineage>
</organism>
<dbReference type="PANTHER" id="PTHR22749">
    <property type="entry name" value="RIBOFLAVIN KINASE/FMN ADENYLYLTRANSFERASE"/>
    <property type="match status" value="1"/>
</dbReference>
<dbReference type="InterPro" id="IPR015865">
    <property type="entry name" value="Riboflavin_kinase_bac/euk"/>
</dbReference>
<dbReference type="EC" id="2.7.1.26" evidence="1"/>
<comment type="catalytic activity">
    <reaction evidence="7">
        <text>riboflavin + ATP = FMN + ADP + H(+)</text>
        <dbReference type="Rhea" id="RHEA:14357"/>
        <dbReference type="ChEBI" id="CHEBI:15378"/>
        <dbReference type="ChEBI" id="CHEBI:30616"/>
        <dbReference type="ChEBI" id="CHEBI:57986"/>
        <dbReference type="ChEBI" id="CHEBI:58210"/>
        <dbReference type="ChEBI" id="CHEBI:456216"/>
        <dbReference type="EC" id="2.7.1.26"/>
    </reaction>
</comment>
<dbReference type="Gene3D" id="2.40.30.30">
    <property type="entry name" value="Riboflavin kinase-like"/>
    <property type="match status" value="1"/>
</dbReference>
<feature type="non-terminal residue" evidence="9">
    <location>
        <position position="1"/>
    </location>
</feature>
<dbReference type="GO" id="GO:0008531">
    <property type="term" value="F:riboflavin kinase activity"/>
    <property type="evidence" value="ECO:0007669"/>
    <property type="project" value="UniProtKB-EC"/>
</dbReference>
<evidence type="ECO:0000256" key="1">
    <source>
        <dbReference type="ARBA" id="ARBA00012105"/>
    </source>
</evidence>
<dbReference type="AlphaFoldDB" id="A0A2W5FPT0"/>
<evidence type="ECO:0000256" key="3">
    <source>
        <dbReference type="ARBA" id="ARBA00022643"/>
    </source>
</evidence>
<dbReference type="Pfam" id="PF01687">
    <property type="entry name" value="Flavokinase"/>
    <property type="match status" value="1"/>
</dbReference>
<keyword evidence="5" id="KW-0547">Nucleotide-binding</keyword>
<name>A0A2W5FPT0_9BACT</name>
<dbReference type="GO" id="GO:0009231">
    <property type="term" value="P:riboflavin biosynthetic process"/>
    <property type="evidence" value="ECO:0007669"/>
    <property type="project" value="InterPro"/>
</dbReference>
<evidence type="ECO:0000313" key="10">
    <source>
        <dbReference type="Proteomes" id="UP000249739"/>
    </source>
</evidence>
<dbReference type="Gene3D" id="3.40.50.620">
    <property type="entry name" value="HUPs"/>
    <property type="match status" value="1"/>
</dbReference>
<keyword evidence="2" id="KW-0285">Flavoprotein</keyword>
<accession>A0A2W5FPT0</accession>
<dbReference type="SUPFAM" id="SSF82114">
    <property type="entry name" value="Riboflavin kinase-like"/>
    <property type="match status" value="1"/>
</dbReference>
<keyword evidence="4 9" id="KW-0808">Transferase</keyword>
<evidence type="ECO:0000256" key="6">
    <source>
        <dbReference type="ARBA" id="ARBA00022840"/>
    </source>
</evidence>
<keyword evidence="3" id="KW-0288">FMN</keyword>
<keyword evidence="9" id="KW-0418">Kinase</keyword>
<evidence type="ECO:0000256" key="7">
    <source>
        <dbReference type="ARBA" id="ARBA00047880"/>
    </source>
</evidence>
<protein>
    <recommendedName>
        <fullName evidence="1">riboflavin kinase</fullName>
        <ecNumber evidence="1">2.7.1.26</ecNumber>
    </recommendedName>
</protein>
<keyword evidence="6" id="KW-0067">ATP-binding</keyword>
<dbReference type="SMART" id="SM00904">
    <property type="entry name" value="Flavokinase"/>
    <property type="match status" value="1"/>
</dbReference>
<evidence type="ECO:0000256" key="4">
    <source>
        <dbReference type="ARBA" id="ARBA00022679"/>
    </source>
</evidence>
<evidence type="ECO:0000259" key="8">
    <source>
        <dbReference type="SMART" id="SM00904"/>
    </source>
</evidence>
<evidence type="ECO:0000313" key="9">
    <source>
        <dbReference type="EMBL" id="PZP56973.1"/>
    </source>
</evidence>
<dbReference type="GO" id="GO:0005524">
    <property type="term" value="F:ATP binding"/>
    <property type="evidence" value="ECO:0007669"/>
    <property type="project" value="UniProtKB-KW"/>
</dbReference>
<dbReference type="InterPro" id="IPR014729">
    <property type="entry name" value="Rossmann-like_a/b/a_fold"/>
</dbReference>
<dbReference type="InterPro" id="IPR023465">
    <property type="entry name" value="Riboflavin_kinase_dom_sf"/>
</dbReference>
<dbReference type="Proteomes" id="UP000249739">
    <property type="component" value="Unassembled WGS sequence"/>
</dbReference>
<dbReference type="GO" id="GO:0009398">
    <property type="term" value="P:FMN biosynthetic process"/>
    <property type="evidence" value="ECO:0007669"/>
    <property type="project" value="TreeGrafter"/>
</dbReference>
<gene>
    <name evidence="9" type="ORF">DI586_01780</name>
</gene>
<evidence type="ECO:0000256" key="5">
    <source>
        <dbReference type="ARBA" id="ARBA00022741"/>
    </source>
</evidence>
<dbReference type="EMBL" id="QFOT01000010">
    <property type="protein sequence ID" value="PZP56973.1"/>
    <property type="molecule type" value="Genomic_DNA"/>
</dbReference>
<evidence type="ECO:0000256" key="2">
    <source>
        <dbReference type="ARBA" id="ARBA00022630"/>
    </source>
</evidence>
<feature type="domain" description="Riboflavin kinase" evidence="8">
    <location>
        <begin position="63"/>
        <end position="188"/>
    </location>
</feature>
<sequence>DEIVIGADFHFGQNRSGSIETLQEAGFHCTTLGLVKDASHAVYSATRVRGLLQAGNIGEANALLGWNWEIQAKVEKGDQRGRELGYPTANMPLGETIHPSYGIYASLVQIEGETTWRMAASNIGIRPMFEAKIALAETFIFDFDGDLYGKTLRVRPVEKLRDEAKFDSLYDLKIQMAADCEKAREILSKA</sequence>
<keyword evidence="9" id="KW-0548">Nucleotidyltransferase</keyword>
<dbReference type="PANTHER" id="PTHR22749:SF6">
    <property type="entry name" value="RIBOFLAVIN KINASE"/>
    <property type="match status" value="1"/>
</dbReference>
<dbReference type="SUPFAM" id="SSF52374">
    <property type="entry name" value="Nucleotidylyl transferase"/>
    <property type="match status" value="1"/>
</dbReference>
<comment type="caution">
    <text evidence="9">The sequence shown here is derived from an EMBL/GenBank/DDBJ whole genome shotgun (WGS) entry which is preliminary data.</text>
</comment>
<dbReference type="InterPro" id="IPR023468">
    <property type="entry name" value="Riboflavin_kinase"/>
</dbReference>
<proteinExistence type="predicted"/>
<reference evidence="9 10" key="1">
    <citation type="submission" date="2017-08" db="EMBL/GenBank/DDBJ databases">
        <title>Infants hospitalized years apart are colonized by the same room-sourced microbial strains.</title>
        <authorList>
            <person name="Brooks B."/>
            <person name="Olm M.R."/>
            <person name="Firek B.A."/>
            <person name="Baker R."/>
            <person name="Thomas B.C."/>
            <person name="Morowitz M.J."/>
            <person name="Banfield J.F."/>
        </authorList>
    </citation>
    <scope>NUCLEOTIDE SEQUENCE [LARGE SCALE GENOMIC DNA]</scope>
    <source>
        <strain evidence="9">S2_006_000_R2_64</strain>
    </source>
</reference>
<dbReference type="GO" id="GO:0016779">
    <property type="term" value="F:nucleotidyltransferase activity"/>
    <property type="evidence" value="ECO:0007669"/>
    <property type="project" value="UniProtKB-KW"/>
</dbReference>